<organism evidence="9 10">
    <name type="scientific">Rhizoctonia solani</name>
    <dbReference type="NCBI Taxonomy" id="456999"/>
    <lineage>
        <taxon>Eukaryota</taxon>
        <taxon>Fungi</taxon>
        <taxon>Dikarya</taxon>
        <taxon>Basidiomycota</taxon>
        <taxon>Agaricomycotina</taxon>
        <taxon>Agaricomycetes</taxon>
        <taxon>Cantharellales</taxon>
        <taxon>Ceratobasidiaceae</taxon>
        <taxon>Rhizoctonia</taxon>
    </lineage>
</organism>
<keyword evidence="3 5" id="KW-0378">Hydrolase</keyword>
<dbReference type="GO" id="GO:0006508">
    <property type="term" value="P:proteolysis"/>
    <property type="evidence" value="ECO:0007669"/>
    <property type="project" value="UniProtKB-KW"/>
</dbReference>
<feature type="active site" description="Charge relay system" evidence="5">
    <location>
        <position position="922"/>
    </location>
</feature>
<evidence type="ECO:0000256" key="2">
    <source>
        <dbReference type="ARBA" id="ARBA00022670"/>
    </source>
</evidence>
<evidence type="ECO:0000313" key="10">
    <source>
        <dbReference type="Proteomes" id="UP000663827"/>
    </source>
</evidence>
<feature type="active site" description="Charge relay system" evidence="5">
    <location>
        <position position="736"/>
    </location>
</feature>
<dbReference type="InterPro" id="IPR000209">
    <property type="entry name" value="Peptidase_S8/S53_dom"/>
</dbReference>
<dbReference type="CDD" id="cd04077">
    <property type="entry name" value="Peptidases_S8_PCSK9_ProteinaseK_like"/>
    <property type="match status" value="1"/>
</dbReference>
<accession>A0A8H3EBW9</accession>
<feature type="active site" description="Charge relay system" evidence="5">
    <location>
        <position position="767"/>
    </location>
</feature>
<dbReference type="SUPFAM" id="SSF52743">
    <property type="entry name" value="Subtilisin-like"/>
    <property type="match status" value="1"/>
</dbReference>
<dbReference type="AlphaFoldDB" id="A0A8H3EBW9"/>
<dbReference type="Gene3D" id="3.30.70.80">
    <property type="entry name" value="Peptidase S8 propeptide/proteinase inhibitor I9"/>
    <property type="match status" value="1"/>
</dbReference>
<keyword evidence="6" id="KW-1133">Transmembrane helix</keyword>
<dbReference type="Pfam" id="PF00082">
    <property type="entry name" value="Peptidase_S8"/>
    <property type="match status" value="1"/>
</dbReference>
<dbReference type="InterPro" id="IPR050131">
    <property type="entry name" value="Peptidase_S8_subtilisin-like"/>
</dbReference>
<evidence type="ECO:0000256" key="5">
    <source>
        <dbReference type="PROSITE-ProRule" id="PRU01240"/>
    </source>
</evidence>
<dbReference type="GO" id="GO:0005615">
    <property type="term" value="C:extracellular space"/>
    <property type="evidence" value="ECO:0007669"/>
    <property type="project" value="TreeGrafter"/>
</dbReference>
<comment type="caution">
    <text evidence="9">The sequence shown here is derived from an EMBL/GenBank/DDBJ whole genome shotgun (WGS) entry which is preliminary data.</text>
</comment>
<dbReference type="Proteomes" id="UP000663827">
    <property type="component" value="Unassembled WGS sequence"/>
</dbReference>
<feature type="domain" description="Peptidase S8/S53" evidence="7">
    <location>
        <begin position="728"/>
        <end position="956"/>
    </location>
</feature>
<dbReference type="InterPro" id="IPR010259">
    <property type="entry name" value="S8pro/Inhibitor_I9"/>
</dbReference>
<evidence type="ECO:0000256" key="3">
    <source>
        <dbReference type="ARBA" id="ARBA00022801"/>
    </source>
</evidence>
<dbReference type="SUPFAM" id="SSF48264">
    <property type="entry name" value="Cytochrome P450"/>
    <property type="match status" value="1"/>
</dbReference>
<dbReference type="Pfam" id="PF00067">
    <property type="entry name" value="p450"/>
    <property type="match status" value="1"/>
</dbReference>
<dbReference type="GO" id="GO:0004252">
    <property type="term" value="F:serine-type endopeptidase activity"/>
    <property type="evidence" value="ECO:0007669"/>
    <property type="project" value="UniProtKB-UniRule"/>
</dbReference>
<feature type="domain" description="Inhibitor I9" evidence="8">
    <location>
        <begin position="633"/>
        <end position="699"/>
    </location>
</feature>
<evidence type="ECO:0000313" key="9">
    <source>
        <dbReference type="EMBL" id="CAE7230262.1"/>
    </source>
</evidence>
<keyword evidence="6" id="KW-0812">Transmembrane</keyword>
<dbReference type="PROSITE" id="PS51892">
    <property type="entry name" value="SUBTILASE"/>
    <property type="match status" value="1"/>
</dbReference>
<dbReference type="PANTHER" id="PTHR43806">
    <property type="entry name" value="PEPTIDASE S8"/>
    <property type="match status" value="1"/>
</dbReference>
<dbReference type="InterPro" id="IPR001128">
    <property type="entry name" value="Cyt_P450"/>
</dbReference>
<dbReference type="InterPro" id="IPR034193">
    <property type="entry name" value="PCSK9_ProteinaseK-like"/>
</dbReference>
<keyword evidence="6" id="KW-0472">Membrane</keyword>
<evidence type="ECO:0000256" key="6">
    <source>
        <dbReference type="SAM" id="Phobius"/>
    </source>
</evidence>
<dbReference type="GO" id="GO:0004497">
    <property type="term" value="F:monooxygenase activity"/>
    <property type="evidence" value="ECO:0007669"/>
    <property type="project" value="InterPro"/>
</dbReference>
<dbReference type="InterPro" id="IPR023828">
    <property type="entry name" value="Peptidase_S8_Ser-AS"/>
</dbReference>
<evidence type="ECO:0000259" key="8">
    <source>
        <dbReference type="Pfam" id="PF05922"/>
    </source>
</evidence>
<gene>
    <name evidence="9" type="ORF">RDB_LOCUS184663</name>
</gene>
<dbReference type="InterPro" id="IPR036396">
    <property type="entry name" value="Cyt_P450_sf"/>
</dbReference>
<sequence length="974" mass="105433">MLDFNLAYLNSILQRPATLQIYHLYYVLLGILGAIGVFMLSKAMQSKLNISMLAGPIPSSVVWGSTPEMFSAERGLEFQDKLMDNYGSACRVKGPFGADELWISDPRALQEIPVKGHDDFREPAWLITWLKLVFGPVVPTIYGKQHEVHRKILNPVFTASHIRNLVGYHQGALHMLVDIVASEVQVSGENAEVVDVFKWANLISLEIIGEAGMGHSFGIMEGQIPDYLAASRDMFALLTEMWYLHPFITLLSQLGPAFLRRAVVERIPHHPVQRMKDVADIMHRTAVGILRRKQEALNNGTLDMEVAAGKDIMTALLKHNLMVASQDRMTDEEILAQVNSALSRTIDLLAEHQDVQDKLRDEIREAYRQHGKNLDYDQLNSLPYLDAVCRESLRLHAPGTFLDRIATKDWTLPLQYPARSKDGKATIKNIHIPKGTCLHVSLGAANRDERTWGDDARKFRPNRWLEPLPMSVTNSRMPGIYSSTMTFLGGPRACPGVKFAQLEMKTVLSALVSSFRFEHSKAKIKWKNDAIAKPYADHPDGAVSKEPMMPIRVTALGERLGWTFLERVCVNYGAICGRYCTFMLGTKLPSPIAIIMRAVFFTTAAFSAILTAFAAPTVNIPISKHAGPVKSNSYIIKLKDGVSKDSHIARLLSSTSDSKVEYKYEQVFHGYAVELKGKDLDYVRQSSDVEYILEDGIFTIQYEVSETAGEVKPAVEPVSQLSKRANGSGVDVYGVDTGIYTAHSSFGGRARWGATYGGYANADGNGHGTHTAATAVGNTYGVATSASVIAVKVLSDAGSGAYSDIIAGVNYVVTSAASSGRPSIATLSLGGSANTALDSAITTAIGKGIHFTVAAGNSNVDAANTSPARVAAANTIGAVDSSNRKASFSNYGSVLDVWALGVNVLSAWIGSTTATNTISGTSMATPFVAGVLAVAIGDYGNKSPAELSADLKSHARAVVTGAPSGTTNLLATKW</sequence>
<dbReference type="GO" id="GO:0016705">
    <property type="term" value="F:oxidoreductase activity, acting on paired donors, with incorporation or reduction of molecular oxygen"/>
    <property type="evidence" value="ECO:0007669"/>
    <property type="project" value="InterPro"/>
</dbReference>
<dbReference type="InterPro" id="IPR015500">
    <property type="entry name" value="Peptidase_S8_subtilisin-rel"/>
</dbReference>
<dbReference type="Gene3D" id="3.40.50.200">
    <property type="entry name" value="Peptidase S8/S53 domain"/>
    <property type="match status" value="1"/>
</dbReference>
<reference evidence="9" key="1">
    <citation type="submission" date="2021-01" db="EMBL/GenBank/DDBJ databases">
        <authorList>
            <person name="Kaushik A."/>
        </authorList>
    </citation>
    <scope>NUCLEOTIDE SEQUENCE</scope>
    <source>
        <strain evidence="9">AG5</strain>
    </source>
</reference>
<dbReference type="Pfam" id="PF05922">
    <property type="entry name" value="Inhibitor_I9"/>
    <property type="match status" value="1"/>
</dbReference>
<dbReference type="PRINTS" id="PR00723">
    <property type="entry name" value="SUBTILISIN"/>
</dbReference>
<keyword evidence="2 5" id="KW-0645">Protease</keyword>
<evidence type="ECO:0008006" key="11">
    <source>
        <dbReference type="Google" id="ProtNLM"/>
    </source>
</evidence>
<dbReference type="PROSITE" id="PS00138">
    <property type="entry name" value="SUBTILASE_SER"/>
    <property type="match status" value="1"/>
</dbReference>
<evidence type="ECO:0000256" key="1">
    <source>
        <dbReference type="ARBA" id="ARBA00011073"/>
    </source>
</evidence>
<name>A0A8H3EBW9_9AGAM</name>
<dbReference type="InterPro" id="IPR037045">
    <property type="entry name" value="S8pro/Inhibitor_I9_sf"/>
</dbReference>
<keyword evidence="4 5" id="KW-0720">Serine protease</keyword>
<dbReference type="InterPro" id="IPR036852">
    <property type="entry name" value="Peptidase_S8/S53_dom_sf"/>
</dbReference>
<dbReference type="PANTHER" id="PTHR43806:SF58">
    <property type="entry name" value="ALKALINE PROTEASE 1-RELATED"/>
    <property type="match status" value="1"/>
</dbReference>
<feature type="transmembrane region" description="Helical" evidence="6">
    <location>
        <begin position="20"/>
        <end position="40"/>
    </location>
</feature>
<dbReference type="EMBL" id="CAJNJQ010006517">
    <property type="protein sequence ID" value="CAE7230262.1"/>
    <property type="molecule type" value="Genomic_DNA"/>
</dbReference>
<protein>
    <recommendedName>
        <fullName evidence="11">Peptidase S8/S53 domain-containing protein</fullName>
    </recommendedName>
</protein>
<evidence type="ECO:0000256" key="4">
    <source>
        <dbReference type="ARBA" id="ARBA00022825"/>
    </source>
</evidence>
<dbReference type="GO" id="GO:0020037">
    <property type="term" value="F:heme binding"/>
    <property type="evidence" value="ECO:0007669"/>
    <property type="project" value="InterPro"/>
</dbReference>
<comment type="similarity">
    <text evidence="1 5">Belongs to the peptidase S8 family.</text>
</comment>
<proteinExistence type="inferred from homology"/>
<evidence type="ECO:0000259" key="7">
    <source>
        <dbReference type="Pfam" id="PF00082"/>
    </source>
</evidence>
<dbReference type="Gene3D" id="1.10.630.10">
    <property type="entry name" value="Cytochrome P450"/>
    <property type="match status" value="1"/>
</dbReference>
<dbReference type="GO" id="GO:0005506">
    <property type="term" value="F:iron ion binding"/>
    <property type="evidence" value="ECO:0007669"/>
    <property type="project" value="InterPro"/>
</dbReference>
<dbReference type="FunFam" id="3.40.50.200:FF:000014">
    <property type="entry name" value="Proteinase K"/>
    <property type="match status" value="1"/>
</dbReference>
<dbReference type="SUPFAM" id="SSF54897">
    <property type="entry name" value="Protease propeptides/inhibitors"/>
    <property type="match status" value="1"/>
</dbReference>